<proteinExistence type="predicted"/>
<evidence type="ECO:0000313" key="2">
    <source>
        <dbReference type="Proteomes" id="UP000828390"/>
    </source>
</evidence>
<keyword evidence="2" id="KW-1185">Reference proteome</keyword>
<dbReference type="Proteomes" id="UP000828390">
    <property type="component" value="Unassembled WGS sequence"/>
</dbReference>
<reference evidence="1" key="2">
    <citation type="submission" date="2020-11" db="EMBL/GenBank/DDBJ databases">
        <authorList>
            <person name="McCartney M.A."/>
            <person name="Auch B."/>
            <person name="Kono T."/>
            <person name="Mallez S."/>
            <person name="Becker A."/>
            <person name="Gohl D.M."/>
            <person name="Silverstein K.A.T."/>
            <person name="Koren S."/>
            <person name="Bechman K.B."/>
            <person name="Herman A."/>
            <person name="Abrahante J.E."/>
            <person name="Garbe J."/>
        </authorList>
    </citation>
    <scope>NUCLEOTIDE SEQUENCE</scope>
    <source>
        <strain evidence="1">Duluth1</strain>
        <tissue evidence="1">Whole animal</tissue>
    </source>
</reference>
<gene>
    <name evidence="1" type="ORF">DPMN_026838</name>
</gene>
<evidence type="ECO:0000313" key="1">
    <source>
        <dbReference type="EMBL" id="KAH3863836.1"/>
    </source>
</evidence>
<name>A0A9D4RCY5_DREPO</name>
<protein>
    <submittedName>
        <fullName evidence="1">Uncharacterized protein</fullName>
    </submittedName>
</protein>
<organism evidence="1 2">
    <name type="scientific">Dreissena polymorpha</name>
    <name type="common">Zebra mussel</name>
    <name type="synonym">Mytilus polymorpha</name>
    <dbReference type="NCBI Taxonomy" id="45954"/>
    <lineage>
        <taxon>Eukaryota</taxon>
        <taxon>Metazoa</taxon>
        <taxon>Spiralia</taxon>
        <taxon>Lophotrochozoa</taxon>
        <taxon>Mollusca</taxon>
        <taxon>Bivalvia</taxon>
        <taxon>Autobranchia</taxon>
        <taxon>Heteroconchia</taxon>
        <taxon>Euheterodonta</taxon>
        <taxon>Imparidentia</taxon>
        <taxon>Neoheterodontei</taxon>
        <taxon>Myida</taxon>
        <taxon>Dreissenoidea</taxon>
        <taxon>Dreissenidae</taxon>
        <taxon>Dreissena</taxon>
    </lineage>
</organism>
<comment type="caution">
    <text evidence="1">The sequence shown here is derived from an EMBL/GenBank/DDBJ whole genome shotgun (WGS) entry which is preliminary data.</text>
</comment>
<sequence length="69" mass="7301">METLAAVVLTGKNIRVLLHGSTCSYCDVLLSTCGSGLVETIPGGKDNNLCCCLSPVQAVYVLRYVRSHG</sequence>
<dbReference type="EMBL" id="JAIWYP010000002">
    <property type="protein sequence ID" value="KAH3863836.1"/>
    <property type="molecule type" value="Genomic_DNA"/>
</dbReference>
<accession>A0A9D4RCY5</accession>
<dbReference type="AlphaFoldDB" id="A0A9D4RCY5"/>
<reference evidence="1" key="1">
    <citation type="journal article" date="2019" name="bioRxiv">
        <title>The Genome of the Zebra Mussel, Dreissena polymorpha: A Resource for Invasive Species Research.</title>
        <authorList>
            <person name="McCartney M.A."/>
            <person name="Auch B."/>
            <person name="Kono T."/>
            <person name="Mallez S."/>
            <person name="Zhang Y."/>
            <person name="Obille A."/>
            <person name="Becker A."/>
            <person name="Abrahante J.E."/>
            <person name="Garbe J."/>
            <person name="Badalamenti J.P."/>
            <person name="Herman A."/>
            <person name="Mangelson H."/>
            <person name="Liachko I."/>
            <person name="Sullivan S."/>
            <person name="Sone E.D."/>
            <person name="Koren S."/>
            <person name="Silverstein K.A.T."/>
            <person name="Beckman K.B."/>
            <person name="Gohl D.M."/>
        </authorList>
    </citation>
    <scope>NUCLEOTIDE SEQUENCE</scope>
    <source>
        <strain evidence="1">Duluth1</strain>
        <tissue evidence="1">Whole animal</tissue>
    </source>
</reference>